<feature type="region of interest" description="Disordered" evidence="11">
    <location>
        <begin position="81"/>
        <end position="108"/>
    </location>
</feature>
<evidence type="ECO:0000256" key="2">
    <source>
        <dbReference type="ARBA" id="ARBA00005619"/>
    </source>
</evidence>
<comment type="caution">
    <text evidence="13">The sequence shown here is derived from an EMBL/GenBank/DDBJ whole genome shotgun (WGS) entry which is preliminary data.</text>
</comment>
<dbReference type="InterPro" id="IPR019009">
    <property type="entry name" value="SRP_receptor_beta_su"/>
</dbReference>
<proteinExistence type="inferred from homology"/>
<evidence type="ECO:0000256" key="10">
    <source>
        <dbReference type="ARBA" id="ARBA00023170"/>
    </source>
</evidence>
<evidence type="ECO:0000256" key="3">
    <source>
        <dbReference type="ARBA" id="ARBA00020256"/>
    </source>
</evidence>
<dbReference type="PRINTS" id="PR00449">
    <property type="entry name" value="RASTRNSFRMNG"/>
</dbReference>
<keyword evidence="10 13" id="KW-0675">Receptor</keyword>
<keyword evidence="4 12" id="KW-0812">Transmembrane</keyword>
<evidence type="ECO:0000256" key="9">
    <source>
        <dbReference type="ARBA" id="ARBA00023136"/>
    </source>
</evidence>
<evidence type="ECO:0000256" key="8">
    <source>
        <dbReference type="ARBA" id="ARBA00023134"/>
    </source>
</evidence>
<dbReference type="GO" id="GO:0005789">
    <property type="term" value="C:endoplasmic reticulum membrane"/>
    <property type="evidence" value="ECO:0007669"/>
    <property type="project" value="UniProtKB-SubCell"/>
</dbReference>
<evidence type="ECO:0000256" key="12">
    <source>
        <dbReference type="SAM" id="Phobius"/>
    </source>
</evidence>
<dbReference type="GO" id="GO:0005525">
    <property type="term" value="F:GTP binding"/>
    <property type="evidence" value="ECO:0007669"/>
    <property type="project" value="UniProtKB-KW"/>
</dbReference>
<dbReference type="Pfam" id="PF09439">
    <property type="entry name" value="SRPRB"/>
    <property type="match status" value="1"/>
</dbReference>
<evidence type="ECO:0000256" key="7">
    <source>
        <dbReference type="ARBA" id="ARBA00022989"/>
    </source>
</evidence>
<keyword evidence="14" id="KW-1185">Reference proteome</keyword>
<keyword evidence="7 12" id="KW-1133">Transmembrane helix</keyword>
<dbReference type="AlphaFoldDB" id="A0AA39WW91"/>
<feature type="transmembrane region" description="Helical" evidence="12">
    <location>
        <begin position="20"/>
        <end position="41"/>
    </location>
</feature>
<comment type="similarity">
    <text evidence="2">Belongs to the SRP receptor beta subunit family.</text>
</comment>
<accession>A0AA39WW91</accession>
<name>A0AA39WW91_9PEZI</name>
<reference evidence="13" key="1">
    <citation type="submission" date="2023-06" db="EMBL/GenBank/DDBJ databases">
        <title>Genome-scale phylogeny and comparative genomics of the fungal order Sordariales.</title>
        <authorList>
            <consortium name="Lawrence Berkeley National Laboratory"/>
            <person name="Hensen N."/>
            <person name="Bonometti L."/>
            <person name="Westerberg I."/>
            <person name="Brannstrom I.O."/>
            <person name="Guillou S."/>
            <person name="Cros-Aarteil S."/>
            <person name="Calhoun S."/>
            <person name="Haridas S."/>
            <person name="Kuo A."/>
            <person name="Mondo S."/>
            <person name="Pangilinan J."/>
            <person name="Riley R."/>
            <person name="Labutti K."/>
            <person name="Andreopoulos B."/>
            <person name="Lipzen A."/>
            <person name="Chen C."/>
            <person name="Yanf M."/>
            <person name="Daum C."/>
            <person name="Ng V."/>
            <person name="Clum A."/>
            <person name="Steindorff A."/>
            <person name="Ohm R."/>
            <person name="Martin F."/>
            <person name="Silar P."/>
            <person name="Natvig D."/>
            <person name="Lalanne C."/>
            <person name="Gautier V."/>
            <person name="Ament-Velasquez S.L."/>
            <person name="Kruys A."/>
            <person name="Hutchinson M.I."/>
            <person name="Powell A.J."/>
            <person name="Barry K."/>
            <person name="Miller A.N."/>
            <person name="Grigoriev I.V."/>
            <person name="Debuchy R."/>
            <person name="Gladieux P."/>
            <person name="Thoren M.H."/>
            <person name="Johannesson H."/>
        </authorList>
    </citation>
    <scope>NUCLEOTIDE SEQUENCE</scope>
    <source>
        <strain evidence="13">CBS 606.72</strain>
    </source>
</reference>
<dbReference type="Proteomes" id="UP001175000">
    <property type="component" value="Unassembled WGS sequence"/>
</dbReference>
<keyword evidence="9 12" id="KW-0472">Membrane</keyword>
<evidence type="ECO:0000256" key="6">
    <source>
        <dbReference type="ARBA" id="ARBA00022824"/>
    </source>
</evidence>
<gene>
    <name evidence="13" type="ORF">B0T14DRAFT_514486</name>
</gene>
<evidence type="ECO:0000313" key="14">
    <source>
        <dbReference type="Proteomes" id="UP001175000"/>
    </source>
</evidence>
<feature type="compositionally biased region" description="Polar residues" evidence="11">
    <location>
        <begin position="81"/>
        <end position="105"/>
    </location>
</feature>
<evidence type="ECO:0000256" key="11">
    <source>
        <dbReference type="SAM" id="MobiDB-lite"/>
    </source>
</evidence>
<comment type="subcellular location">
    <subcellularLocation>
        <location evidence="1">Endoplasmic reticulum membrane</location>
        <topology evidence="1">Single-pass membrane protein</topology>
    </subcellularLocation>
</comment>
<sequence>MAFDLEGLKAFLTYILTPSAPVFTAGFIIVCLFPILLHFILHGRDPKFISPPSVLLLGPSGAGKTALLTLFERNNSTISSEKLTTAPTHTSQAPGTVSLTIPSDPSDNHPPKKFLLIDTPGHAKLRSHALSLLSPTASPESARSKLTSVVFLVDAAALADGDALPSTAAYLYDTLLALQKRMGAGRGSKAPSSIPVLVAANKLDLFTALPAALVKSNLEAELGRIRKTRSKGLLDSGVGADDLAAGEEGDDWLGEYGSEKFSFKQMLEFDIEVDVIGGSTTGDGPGAEKWWKWIAERI</sequence>
<dbReference type="EMBL" id="JAULSU010000003">
    <property type="protein sequence ID" value="KAK0622794.1"/>
    <property type="molecule type" value="Genomic_DNA"/>
</dbReference>
<evidence type="ECO:0000256" key="5">
    <source>
        <dbReference type="ARBA" id="ARBA00022741"/>
    </source>
</evidence>
<protein>
    <recommendedName>
        <fullName evidence="3">Signal recognition particle receptor subunit beta</fullName>
    </recommendedName>
</protein>
<evidence type="ECO:0000256" key="1">
    <source>
        <dbReference type="ARBA" id="ARBA00004389"/>
    </source>
</evidence>
<dbReference type="SUPFAM" id="SSF52540">
    <property type="entry name" value="P-loop containing nucleoside triphosphate hydrolases"/>
    <property type="match status" value="1"/>
</dbReference>
<organism evidence="13 14">
    <name type="scientific">Immersiella caudata</name>
    <dbReference type="NCBI Taxonomy" id="314043"/>
    <lineage>
        <taxon>Eukaryota</taxon>
        <taxon>Fungi</taxon>
        <taxon>Dikarya</taxon>
        <taxon>Ascomycota</taxon>
        <taxon>Pezizomycotina</taxon>
        <taxon>Sordariomycetes</taxon>
        <taxon>Sordariomycetidae</taxon>
        <taxon>Sordariales</taxon>
        <taxon>Lasiosphaeriaceae</taxon>
        <taxon>Immersiella</taxon>
    </lineage>
</organism>
<dbReference type="InterPro" id="IPR027417">
    <property type="entry name" value="P-loop_NTPase"/>
</dbReference>
<evidence type="ECO:0000256" key="4">
    <source>
        <dbReference type="ARBA" id="ARBA00022692"/>
    </source>
</evidence>
<evidence type="ECO:0000313" key="13">
    <source>
        <dbReference type="EMBL" id="KAK0622794.1"/>
    </source>
</evidence>
<keyword evidence="8" id="KW-0342">GTP-binding</keyword>
<keyword evidence="5" id="KW-0547">Nucleotide-binding</keyword>
<dbReference type="Gene3D" id="3.40.50.300">
    <property type="entry name" value="P-loop containing nucleotide triphosphate hydrolases"/>
    <property type="match status" value="1"/>
</dbReference>
<keyword evidence="6" id="KW-0256">Endoplasmic reticulum</keyword>